<dbReference type="PROSITE" id="PS50835">
    <property type="entry name" value="IG_LIKE"/>
    <property type="match status" value="1"/>
</dbReference>
<reference evidence="9" key="1">
    <citation type="submission" date="2025-08" db="UniProtKB">
        <authorList>
            <consortium name="Ensembl"/>
        </authorList>
    </citation>
    <scope>IDENTIFICATION</scope>
</reference>
<dbReference type="InterPro" id="IPR013783">
    <property type="entry name" value="Ig-like_fold"/>
</dbReference>
<evidence type="ECO:0000256" key="5">
    <source>
        <dbReference type="ARBA" id="ARBA00023180"/>
    </source>
</evidence>
<evidence type="ECO:0000313" key="9">
    <source>
        <dbReference type="Ensembl" id="ENSDLAP00005007519.2"/>
    </source>
</evidence>
<feature type="signal peptide" evidence="7">
    <location>
        <begin position="1"/>
        <end position="31"/>
    </location>
</feature>
<dbReference type="SUPFAM" id="SSF48726">
    <property type="entry name" value="Immunoglobulin"/>
    <property type="match status" value="1"/>
</dbReference>
<keyword evidence="5" id="KW-0325">Glycoprotein</keyword>
<keyword evidence="4" id="KW-1015">Disulfide bond</keyword>
<feature type="domain" description="Ig-like" evidence="8">
    <location>
        <begin position="33"/>
        <end position="130"/>
    </location>
</feature>
<dbReference type="GO" id="GO:0016020">
    <property type="term" value="C:membrane"/>
    <property type="evidence" value="ECO:0007669"/>
    <property type="project" value="UniProtKB-SubCell"/>
</dbReference>
<proteinExistence type="predicted"/>
<evidence type="ECO:0000256" key="6">
    <source>
        <dbReference type="ARBA" id="ARBA00023319"/>
    </source>
</evidence>
<dbReference type="SMART" id="SM00409">
    <property type="entry name" value="IG"/>
    <property type="match status" value="1"/>
</dbReference>
<organism evidence="9 10">
    <name type="scientific">Dicentrarchus labrax</name>
    <name type="common">European seabass</name>
    <name type="synonym">Morone labrax</name>
    <dbReference type="NCBI Taxonomy" id="13489"/>
    <lineage>
        <taxon>Eukaryota</taxon>
        <taxon>Metazoa</taxon>
        <taxon>Chordata</taxon>
        <taxon>Craniata</taxon>
        <taxon>Vertebrata</taxon>
        <taxon>Euteleostomi</taxon>
        <taxon>Actinopterygii</taxon>
        <taxon>Neopterygii</taxon>
        <taxon>Teleostei</taxon>
        <taxon>Neoteleostei</taxon>
        <taxon>Acanthomorphata</taxon>
        <taxon>Eupercaria</taxon>
        <taxon>Moronidae</taxon>
        <taxon>Dicentrarchus</taxon>
    </lineage>
</organism>
<dbReference type="InterPro" id="IPR036179">
    <property type="entry name" value="Ig-like_dom_sf"/>
</dbReference>
<keyword evidence="10" id="KW-1185">Reference proteome</keyword>
<evidence type="ECO:0000259" key="8">
    <source>
        <dbReference type="PROSITE" id="PS50835"/>
    </source>
</evidence>
<dbReference type="InterPro" id="IPR050504">
    <property type="entry name" value="IgSF_BTN/MOG"/>
</dbReference>
<evidence type="ECO:0000256" key="3">
    <source>
        <dbReference type="ARBA" id="ARBA00023136"/>
    </source>
</evidence>
<dbReference type="Gene3D" id="2.60.40.10">
    <property type="entry name" value="Immunoglobulins"/>
    <property type="match status" value="1"/>
</dbReference>
<reference evidence="9" key="2">
    <citation type="submission" date="2025-09" db="UniProtKB">
        <authorList>
            <consortium name="Ensembl"/>
        </authorList>
    </citation>
    <scope>IDENTIFICATION</scope>
</reference>
<dbReference type="PANTHER" id="PTHR24100">
    <property type="entry name" value="BUTYROPHILIN"/>
    <property type="match status" value="1"/>
</dbReference>
<protein>
    <recommendedName>
        <fullName evidence="8">Ig-like domain-containing protein</fullName>
    </recommendedName>
</protein>
<sequence length="145" mass="16230">MLPMTGLRLQSPLRTISVLLVHFLLAHFCRGQSQLIGSPQPIVATIGDDIILPCHLEPAVDITAKTLEWTRPDLDPRFVYLWRAGQDHVKAKNPAYKGRTLFAGELKHGNISLKLSKVKPSDEGRYRCYIPDLTIDSFIVLVVGE</sequence>
<comment type="subcellular location">
    <subcellularLocation>
        <location evidence="1">Membrane</location>
    </subcellularLocation>
</comment>
<feature type="chain" id="PRO_5035947463" description="Ig-like domain-containing protein" evidence="7">
    <location>
        <begin position="32"/>
        <end position="145"/>
    </location>
</feature>
<dbReference type="Proteomes" id="UP000694389">
    <property type="component" value="Unassembled WGS sequence"/>
</dbReference>
<evidence type="ECO:0000256" key="7">
    <source>
        <dbReference type="SAM" id="SignalP"/>
    </source>
</evidence>
<dbReference type="InterPro" id="IPR007110">
    <property type="entry name" value="Ig-like_dom"/>
</dbReference>
<keyword evidence="6" id="KW-0393">Immunoglobulin domain</keyword>
<evidence type="ECO:0000256" key="1">
    <source>
        <dbReference type="ARBA" id="ARBA00004370"/>
    </source>
</evidence>
<accession>A0A8C4DQV9</accession>
<dbReference type="Ensembl" id="ENSDLAT00005008207.2">
    <property type="protein sequence ID" value="ENSDLAP00005007519.2"/>
    <property type="gene ID" value="ENSDLAG00005003929.2"/>
</dbReference>
<evidence type="ECO:0000256" key="4">
    <source>
        <dbReference type="ARBA" id="ARBA00023157"/>
    </source>
</evidence>
<dbReference type="GO" id="GO:1903037">
    <property type="term" value="P:regulation of leukocyte cell-cell adhesion"/>
    <property type="evidence" value="ECO:0007669"/>
    <property type="project" value="UniProtKB-ARBA"/>
</dbReference>
<dbReference type="Pfam" id="PF07686">
    <property type="entry name" value="V-set"/>
    <property type="match status" value="1"/>
</dbReference>
<dbReference type="AlphaFoldDB" id="A0A8C4DQV9"/>
<dbReference type="GO" id="GO:0050863">
    <property type="term" value="P:regulation of T cell activation"/>
    <property type="evidence" value="ECO:0007669"/>
    <property type="project" value="UniProtKB-ARBA"/>
</dbReference>
<evidence type="ECO:0000313" key="10">
    <source>
        <dbReference type="Proteomes" id="UP000694389"/>
    </source>
</evidence>
<dbReference type="FunFam" id="2.60.40.10:FF:000142">
    <property type="entry name" value="V-set domain-containing T-cell activation inhibitor 1"/>
    <property type="match status" value="1"/>
</dbReference>
<dbReference type="GeneTree" id="ENSGT01050000244843"/>
<dbReference type="InterPro" id="IPR003599">
    <property type="entry name" value="Ig_sub"/>
</dbReference>
<keyword evidence="3" id="KW-0472">Membrane</keyword>
<keyword evidence="2 7" id="KW-0732">Signal</keyword>
<name>A0A8C4DQV9_DICLA</name>
<evidence type="ECO:0000256" key="2">
    <source>
        <dbReference type="ARBA" id="ARBA00022729"/>
    </source>
</evidence>
<dbReference type="InterPro" id="IPR013106">
    <property type="entry name" value="Ig_V-set"/>
</dbReference>